<dbReference type="PANTHER" id="PTHR33223:SF11">
    <property type="entry name" value="ELEMENT PROTEIN, PUTATIVE-RELATED"/>
    <property type="match status" value="1"/>
</dbReference>
<sequence length="418" mass="47898">MQTHSTSGGSFAPYTDNPEGILRQPKNSPGENSEEEKQEVEQLVIQMEEVNNNRMRRTVLQAMSPAYTEEDPIGLPNIDAHMFEIKPAMIQMVSNNQFGGLKNEDPRAHMLWFSRTCQTFRTNGVSADRVKLSLFPFSLRDRAARWLNTFPKGHFTTWEALHQAFMHEYFPPSAIAKIKRSIQSFSQNSTESLSEACERFKDLKIKCPPALIDPDSLMFHFYQGLLVSSKKELDHSSKVGSFLDMMPEENEELVEKLTSNAKYWYEDRVPQQKAGMYEVDTFTALKASMESLIKRTIQDQFSASSHPNKQHESIAQADAYYQGGSSSHQNELVLSCESCTGAHLTSQCPYNESTTKERPREVHLAQYANKGEGPWAPNQYQPVYQRDDPSRERNNNHFQRNNRSRDDYKQGGWNNNTN</sequence>
<evidence type="ECO:0000313" key="4">
    <source>
        <dbReference type="Proteomes" id="UP000595140"/>
    </source>
</evidence>
<evidence type="ECO:0000313" key="3">
    <source>
        <dbReference type="EMBL" id="VFQ89248.1"/>
    </source>
</evidence>
<keyword evidence="4" id="KW-1185">Reference proteome</keyword>
<feature type="region of interest" description="Disordered" evidence="1">
    <location>
        <begin position="368"/>
        <end position="418"/>
    </location>
</feature>
<name>A0A484MMI1_9ASTE</name>
<accession>A0A484MMI1</accession>
<evidence type="ECO:0000256" key="1">
    <source>
        <dbReference type="SAM" id="MobiDB-lite"/>
    </source>
</evidence>
<dbReference type="Proteomes" id="UP000595140">
    <property type="component" value="Unassembled WGS sequence"/>
</dbReference>
<dbReference type="OrthoDB" id="1285606at2759"/>
<organism evidence="3 4">
    <name type="scientific">Cuscuta campestris</name>
    <dbReference type="NCBI Taxonomy" id="132261"/>
    <lineage>
        <taxon>Eukaryota</taxon>
        <taxon>Viridiplantae</taxon>
        <taxon>Streptophyta</taxon>
        <taxon>Embryophyta</taxon>
        <taxon>Tracheophyta</taxon>
        <taxon>Spermatophyta</taxon>
        <taxon>Magnoliopsida</taxon>
        <taxon>eudicotyledons</taxon>
        <taxon>Gunneridae</taxon>
        <taxon>Pentapetalae</taxon>
        <taxon>asterids</taxon>
        <taxon>lamiids</taxon>
        <taxon>Solanales</taxon>
        <taxon>Convolvulaceae</taxon>
        <taxon>Cuscuteae</taxon>
        <taxon>Cuscuta</taxon>
        <taxon>Cuscuta subgen. Grammica</taxon>
        <taxon>Cuscuta sect. Cleistogrammica</taxon>
    </lineage>
</organism>
<feature type="domain" description="Retrotransposon gag" evidence="2">
    <location>
        <begin position="134"/>
        <end position="225"/>
    </location>
</feature>
<dbReference type="AlphaFoldDB" id="A0A484MMI1"/>
<feature type="compositionally biased region" description="Basic and acidic residues" evidence="1">
    <location>
        <begin position="385"/>
        <end position="395"/>
    </location>
</feature>
<reference evidence="3 4" key="1">
    <citation type="submission" date="2018-04" db="EMBL/GenBank/DDBJ databases">
        <authorList>
            <person name="Vogel A."/>
        </authorList>
    </citation>
    <scope>NUCLEOTIDE SEQUENCE [LARGE SCALE GENOMIC DNA]</scope>
</reference>
<protein>
    <recommendedName>
        <fullName evidence="2">Retrotransposon gag domain-containing protein</fullName>
    </recommendedName>
</protein>
<dbReference type="Pfam" id="PF03732">
    <property type="entry name" value="Retrotrans_gag"/>
    <property type="match status" value="1"/>
</dbReference>
<dbReference type="InterPro" id="IPR005162">
    <property type="entry name" value="Retrotrans_gag_dom"/>
</dbReference>
<dbReference type="EMBL" id="OOIL02003813">
    <property type="protein sequence ID" value="VFQ89248.1"/>
    <property type="molecule type" value="Genomic_DNA"/>
</dbReference>
<dbReference type="PANTHER" id="PTHR33223">
    <property type="entry name" value="CCHC-TYPE DOMAIN-CONTAINING PROTEIN"/>
    <property type="match status" value="1"/>
</dbReference>
<proteinExistence type="predicted"/>
<feature type="region of interest" description="Disordered" evidence="1">
    <location>
        <begin position="1"/>
        <end position="40"/>
    </location>
</feature>
<gene>
    <name evidence="3" type="ORF">CCAM_LOCUS31024</name>
</gene>
<evidence type="ECO:0000259" key="2">
    <source>
        <dbReference type="Pfam" id="PF03732"/>
    </source>
</evidence>